<dbReference type="InterPro" id="IPR001509">
    <property type="entry name" value="Epimerase_deHydtase"/>
</dbReference>
<accession>Q8FSL0</accession>
<dbReference type="SUPFAM" id="SSF51735">
    <property type="entry name" value="NAD(P)-binding Rossmann-fold domains"/>
    <property type="match status" value="1"/>
</dbReference>
<organism evidence="3 4">
    <name type="scientific">Corynebacterium efficiens (strain DSM 44549 / YS-314 / AJ 12310 / JCM 11189 / NBRC 100395)</name>
    <dbReference type="NCBI Taxonomy" id="196164"/>
    <lineage>
        <taxon>Bacteria</taxon>
        <taxon>Bacillati</taxon>
        <taxon>Actinomycetota</taxon>
        <taxon>Actinomycetes</taxon>
        <taxon>Mycobacteriales</taxon>
        <taxon>Corynebacteriaceae</taxon>
        <taxon>Corynebacterium</taxon>
    </lineage>
</organism>
<dbReference type="HOGENOM" id="CLU_007383_1_7_11"/>
<feature type="domain" description="NAD-dependent epimerase/dehydratase" evidence="2">
    <location>
        <begin position="3"/>
        <end position="236"/>
    </location>
</feature>
<name>Q8FSL0_COREF</name>
<dbReference type="KEGG" id="cef:CE0380"/>
<keyword evidence="4" id="KW-1185">Reference proteome</keyword>
<sequence>MKILVTGGAGFIGSNLVKQLQKDGVSDVAVIDDFSTGFRKNLDGLDITLFEGSILDRELLAEATRGAHAVVHLAARPSVPRSIQDPVASHHANATGTLYVLEAARVENAHVTLASSSSVYGANKVLPKSEKLRAMPISPYAVSKLATETYALAYSAVYDLPVLPFRFFNVYGPGQAAGHAYAAVIPAFVDAALKGLPLPIQGDGLQTRDFTFVDTVTQTISRAAREHIRSEDSVNLAFGTRHSLLDVIEVMEEILGSPLDRDHKESRTGDVRDSQAANDQLISLFPEINPVGLSEGIAKTIEWFRKK</sequence>
<dbReference type="RefSeq" id="WP_011074956.1">
    <property type="nucleotide sequence ID" value="NC_004369.1"/>
</dbReference>
<protein>
    <submittedName>
        <fullName evidence="3">Putative GDP-D-mannose dehydratase</fullName>
    </submittedName>
</protein>
<dbReference type="Proteomes" id="UP000001409">
    <property type="component" value="Chromosome"/>
</dbReference>
<dbReference type="EMBL" id="BA000035">
    <property type="protein sequence ID" value="BAC17190.1"/>
    <property type="molecule type" value="Genomic_DNA"/>
</dbReference>
<comment type="similarity">
    <text evidence="1">Belongs to the NAD(P)-dependent epimerase/dehydratase family.</text>
</comment>
<reference evidence="3 4" key="1">
    <citation type="journal article" date="2003" name="Genome Res.">
        <title>Comparative complete genome sequence analysis of the amino acid replacements responsible for the thermostability of Corynebacterium efficiens.</title>
        <authorList>
            <person name="Nishio Y."/>
            <person name="Nakamura Y."/>
            <person name="Kawarabayasi Y."/>
            <person name="Usuda Y."/>
            <person name="Kimura E."/>
            <person name="Sugimoto S."/>
            <person name="Matsui K."/>
            <person name="Yamagishi A."/>
            <person name="Kikuchi H."/>
            <person name="Ikeo K."/>
            <person name="Gojobori T."/>
        </authorList>
    </citation>
    <scope>NUCLEOTIDE SEQUENCE [LARGE SCALE GENOMIC DNA]</scope>
    <source>
        <strain evidence="4">DSM 44549 / YS-314 / AJ 12310 / JCM 11189 / NBRC 100395</strain>
    </source>
</reference>
<dbReference type="PANTHER" id="PTHR43000">
    <property type="entry name" value="DTDP-D-GLUCOSE 4,6-DEHYDRATASE-RELATED"/>
    <property type="match status" value="1"/>
</dbReference>
<evidence type="ECO:0000259" key="2">
    <source>
        <dbReference type="Pfam" id="PF01370"/>
    </source>
</evidence>
<dbReference type="AlphaFoldDB" id="Q8FSL0"/>
<proteinExistence type="inferred from homology"/>
<evidence type="ECO:0000313" key="4">
    <source>
        <dbReference type="Proteomes" id="UP000001409"/>
    </source>
</evidence>
<dbReference type="OrthoDB" id="9801785at2"/>
<evidence type="ECO:0000256" key="1">
    <source>
        <dbReference type="ARBA" id="ARBA00007637"/>
    </source>
</evidence>
<evidence type="ECO:0000313" key="3">
    <source>
        <dbReference type="EMBL" id="BAC17190.1"/>
    </source>
</evidence>
<dbReference type="Gene3D" id="3.90.25.10">
    <property type="entry name" value="UDP-galactose 4-epimerase, domain 1"/>
    <property type="match status" value="1"/>
</dbReference>
<dbReference type="STRING" id="196164.gene:10740778"/>
<dbReference type="Gene3D" id="3.40.50.720">
    <property type="entry name" value="NAD(P)-binding Rossmann-like Domain"/>
    <property type="match status" value="1"/>
</dbReference>
<dbReference type="Pfam" id="PF01370">
    <property type="entry name" value="Epimerase"/>
    <property type="match status" value="1"/>
</dbReference>
<dbReference type="eggNOG" id="COG0451">
    <property type="taxonomic scope" value="Bacteria"/>
</dbReference>
<dbReference type="InterPro" id="IPR036291">
    <property type="entry name" value="NAD(P)-bd_dom_sf"/>
</dbReference>